<comment type="caution">
    <text evidence="13">The sequence shown here is derived from an EMBL/GenBank/DDBJ whole genome shotgun (WGS) entry which is preliminary data.</text>
</comment>
<keyword evidence="14" id="KW-1185">Reference proteome</keyword>
<dbReference type="STRING" id="425400.LS65_03985"/>
<dbReference type="GO" id="GO:0005737">
    <property type="term" value="C:cytoplasm"/>
    <property type="evidence" value="ECO:0007669"/>
    <property type="project" value="UniProtKB-SubCell"/>
</dbReference>
<evidence type="ECO:0000256" key="9">
    <source>
        <dbReference type="ARBA" id="ARBA00047944"/>
    </source>
</evidence>
<feature type="domain" description="Ribosomal RNA small subunit methyltransferase E methyltransferase" evidence="11">
    <location>
        <begin position="80"/>
        <end position="231"/>
    </location>
</feature>
<reference evidence="13 14" key="1">
    <citation type="journal article" date="2014" name="Genome Announc.">
        <title>Draft genome sequences of eight enterohepatic helicobacter species isolated from both laboratory and wild rodents.</title>
        <authorList>
            <person name="Sheh A."/>
            <person name="Shen Z."/>
            <person name="Fox J.G."/>
        </authorList>
    </citation>
    <scope>NUCLEOTIDE SEQUENCE [LARGE SCALE GENOMIC DNA]</scope>
    <source>
        <strain evidence="13 14">MIT 01-6451</strain>
    </source>
</reference>
<keyword evidence="6 10" id="KW-0808">Transferase</keyword>
<dbReference type="SUPFAM" id="SSF88697">
    <property type="entry name" value="PUA domain-like"/>
    <property type="match status" value="1"/>
</dbReference>
<dbReference type="PANTHER" id="PTHR30027">
    <property type="entry name" value="RIBOSOMAL RNA SMALL SUBUNIT METHYLTRANSFERASE E"/>
    <property type="match status" value="1"/>
</dbReference>
<keyword evidence="4 10" id="KW-0698">rRNA processing</keyword>
<comment type="subcellular location">
    <subcellularLocation>
        <location evidence="1 10">Cytoplasm</location>
    </subcellularLocation>
</comment>
<evidence type="ECO:0000313" key="13">
    <source>
        <dbReference type="EMBL" id="TLE02665.1"/>
    </source>
</evidence>
<comment type="catalytic activity">
    <reaction evidence="9 10">
        <text>uridine(1498) in 16S rRNA + S-adenosyl-L-methionine = N(3)-methyluridine(1498) in 16S rRNA + S-adenosyl-L-homocysteine + H(+)</text>
        <dbReference type="Rhea" id="RHEA:42920"/>
        <dbReference type="Rhea" id="RHEA-COMP:10283"/>
        <dbReference type="Rhea" id="RHEA-COMP:10284"/>
        <dbReference type="ChEBI" id="CHEBI:15378"/>
        <dbReference type="ChEBI" id="CHEBI:57856"/>
        <dbReference type="ChEBI" id="CHEBI:59789"/>
        <dbReference type="ChEBI" id="CHEBI:65315"/>
        <dbReference type="ChEBI" id="CHEBI:74502"/>
        <dbReference type="EC" id="2.1.1.193"/>
    </reaction>
</comment>
<comment type="similarity">
    <text evidence="2 10">Belongs to the RNA methyltransferase RsmE family.</text>
</comment>
<dbReference type="GeneID" id="82320460"/>
<dbReference type="PIRSF" id="PIRSF015601">
    <property type="entry name" value="MTase_slr0722"/>
    <property type="match status" value="1"/>
</dbReference>
<dbReference type="EC" id="2.1.1.193" evidence="10"/>
<dbReference type="Pfam" id="PF04452">
    <property type="entry name" value="Methyltrans_RNA"/>
    <property type="match status" value="1"/>
</dbReference>
<dbReference type="PANTHER" id="PTHR30027:SF3">
    <property type="entry name" value="16S RRNA (URACIL(1498)-N(3))-METHYLTRANSFERASE"/>
    <property type="match status" value="1"/>
</dbReference>
<dbReference type="InterPro" id="IPR046887">
    <property type="entry name" value="RsmE_PUA-like"/>
</dbReference>
<dbReference type="GO" id="GO:0070042">
    <property type="term" value="F:rRNA (uridine-N3-)-methyltransferase activity"/>
    <property type="evidence" value="ECO:0007669"/>
    <property type="project" value="TreeGrafter"/>
</dbReference>
<proteinExistence type="inferred from homology"/>
<evidence type="ECO:0000259" key="12">
    <source>
        <dbReference type="Pfam" id="PF20260"/>
    </source>
</evidence>
<dbReference type="AlphaFoldDB" id="A0A4U8TS70"/>
<feature type="domain" description="Ribosomal RNA small subunit methyltransferase E PUA-like" evidence="12">
    <location>
        <begin position="16"/>
        <end position="62"/>
    </location>
</feature>
<evidence type="ECO:0000256" key="4">
    <source>
        <dbReference type="ARBA" id="ARBA00022552"/>
    </source>
</evidence>
<dbReference type="NCBIfam" id="TIGR00046">
    <property type="entry name" value="RsmE family RNA methyltransferase"/>
    <property type="match status" value="1"/>
</dbReference>
<dbReference type="NCBIfam" id="NF008695">
    <property type="entry name" value="PRK11713.3-3"/>
    <property type="match status" value="1"/>
</dbReference>
<dbReference type="SUPFAM" id="SSF75217">
    <property type="entry name" value="alpha/beta knot"/>
    <property type="match status" value="1"/>
</dbReference>
<keyword evidence="3 10" id="KW-0963">Cytoplasm</keyword>
<accession>A0A4U8TS70</accession>
<keyword evidence="7 10" id="KW-0949">S-adenosyl-L-methionine</keyword>
<dbReference type="OrthoDB" id="9815641at2"/>
<sequence length="240" mass="27612">MQFLYHQDGGESLLTIKEEDFNYLFRVRRLALGDTIKIRNLRDSFLYTYVVEEVQKKHAILSLYQNEQSISTSNLSQKAALSLHLLWAIIEPKIIEKTLPMLNELNVARISFFYAQFSQAQFKPSLERMHKILIQSCQQCGRDTLMNLEVHRSFDDICKLYAPFYAFDFGGEDISCFQHKDTQSTEQSIRIIVGPEGGFSSQEREQFGGILTLNNGTILRSESACVFLASATRLWQSKES</sequence>
<dbReference type="Gene3D" id="3.40.1280.10">
    <property type="match status" value="1"/>
</dbReference>
<dbReference type="InterPro" id="IPR029028">
    <property type="entry name" value="Alpha/beta_knot_MTases"/>
</dbReference>
<dbReference type="CDD" id="cd18084">
    <property type="entry name" value="RsmE-like"/>
    <property type="match status" value="1"/>
</dbReference>
<dbReference type="Proteomes" id="UP000029707">
    <property type="component" value="Unassembled WGS sequence"/>
</dbReference>
<comment type="function">
    <text evidence="8 10">Specifically methylates the N3 position of the uracil ring of uridine 1498 (m3U1498) in 16S rRNA. Acts on the fully assembled 30S ribosomal subunit.</text>
</comment>
<gene>
    <name evidence="13" type="ORF">LS65_001695</name>
</gene>
<organism evidence="13 14">
    <name type="scientific">Helicobacter japonicus</name>
    <dbReference type="NCBI Taxonomy" id="425400"/>
    <lineage>
        <taxon>Bacteria</taxon>
        <taxon>Pseudomonadati</taxon>
        <taxon>Campylobacterota</taxon>
        <taxon>Epsilonproteobacteria</taxon>
        <taxon>Campylobacterales</taxon>
        <taxon>Helicobacteraceae</taxon>
        <taxon>Helicobacter</taxon>
    </lineage>
</organism>
<evidence type="ECO:0000256" key="1">
    <source>
        <dbReference type="ARBA" id="ARBA00004496"/>
    </source>
</evidence>
<dbReference type="Pfam" id="PF20260">
    <property type="entry name" value="PUA_4"/>
    <property type="match status" value="1"/>
</dbReference>
<dbReference type="InterPro" id="IPR046886">
    <property type="entry name" value="RsmE_MTase_dom"/>
</dbReference>
<name>A0A4U8TS70_9HELI</name>
<dbReference type="RefSeq" id="WP_034361416.1">
    <property type="nucleotide sequence ID" value="NZ_CAJUDB010000001.1"/>
</dbReference>
<dbReference type="GO" id="GO:0070475">
    <property type="term" value="P:rRNA base methylation"/>
    <property type="evidence" value="ECO:0007669"/>
    <property type="project" value="TreeGrafter"/>
</dbReference>
<evidence type="ECO:0000256" key="5">
    <source>
        <dbReference type="ARBA" id="ARBA00022603"/>
    </source>
</evidence>
<evidence type="ECO:0000256" key="7">
    <source>
        <dbReference type="ARBA" id="ARBA00022691"/>
    </source>
</evidence>
<dbReference type="InterPro" id="IPR006700">
    <property type="entry name" value="RsmE"/>
</dbReference>
<evidence type="ECO:0000256" key="10">
    <source>
        <dbReference type="PIRNR" id="PIRNR015601"/>
    </source>
</evidence>
<dbReference type="InterPro" id="IPR015947">
    <property type="entry name" value="PUA-like_sf"/>
</dbReference>
<evidence type="ECO:0000259" key="11">
    <source>
        <dbReference type="Pfam" id="PF04452"/>
    </source>
</evidence>
<evidence type="ECO:0000313" key="14">
    <source>
        <dbReference type="Proteomes" id="UP000029707"/>
    </source>
</evidence>
<evidence type="ECO:0000256" key="2">
    <source>
        <dbReference type="ARBA" id="ARBA00005528"/>
    </source>
</evidence>
<dbReference type="InterPro" id="IPR029026">
    <property type="entry name" value="tRNA_m1G_MTases_N"/>
</dbReference>
<evidence type="ECO:0000256" key="6">
    <source>
        <dbReference type="ARBA" id="ARBA00022679"/>
    </source>
</evidence>
<dbReference type="EMBL" id="JRMQ02000002">
    <property type="protein sequence ID" value="TLE02665.1"/>
    <property type="molecule type" value="Genomic_DNA"/>
</dbReference>
<keyword evidence="5 10" id="KW-0489">Methyltransferase</keyword>
<evidence type="ECO:0000256" key="8">
    <source>
        <dbReference type="ARBA" id="ARBA00025699"/>
    </source>
</evidence>
<protein>
    <recommendedName>
        <fullName evidence="10">Ribosomal RNA small subunit methyltransferase E</fullName>
        <ecNumber evidence="10">2.1.1.193</ecNumber>
    </recommendedName>
</protein>
<evidence type="ECO:0000256" key="3">
    <source>
        <dbReference type="ARBA" id="ARBA00022490"/>
    </source>
</evidence>